<gene>
    <name evidence="1" type="ORF">QBC47DRAFT_365800</name>
</gene>
<keyword evidence="2" id="KW-1185">Reference proteome</keyword>
<evidence type="ECO:0000313" key="2">
    <source>
        <dbReference type="Proteomes" id="UP001239445"/>
    </source>
</evidence>
<protein>
    <submittedName>
        <fullName evidence="1">Uncharacterized protein</fullName>
    </submittedName>
</protein>
<sequence length="161" mass="17309">MMLFAGAALAIPEPMPEPLPEGAVTSSTWNLEKRCQGTHLSYCDNGAIRCCAGLWCCHVVGVGGQCINSPSGNPDPSNCLANSKFSKFSKVYHSLLTRSQSARLCRCNKEFSTLDRDTSMYLSGRSGDGVKLFLRCAEFRSLAGLCRNSATGSADSRLADE</sequence>
<reference evidence="1" key="1">
    <citation type="submission" date="2023-06" db="EMBL/GenBank/DDBJ databases">
        <title>Genome-scale phylogeny and comparative genomics of the fungal order Sordariales.</title>
        <authorList>
            <consortium name="Lawrence Berkeley National Laboratory"/>
            <person name="Hensen N."/>
            <person name="Bonometti L."/>
            <person name="Westerberg I."/>
            <person name="Brannstrom I.O."/>
            <person name="Guillou S."/>
            <person name="Cros-Aarteil S."/>
            <person name="Calhoun S."/>
            <person name="Haridas S."/>
            <person name="Kuo A."/>
            <person name="Mondo S."/>
            <person name="Pangilinan J."/>
            <person name="Riley R."/>
            <person name="Labutti K."/>
            <person name="Andreopoulos B."/>
            <person name="Lipzen A."/>
            <person name="Chen C."/>
            <person name="Yanf M."/>
            <person name="Daum C."/>
            <person name="Ng V."/>
            <person name="Clum A."/>
            <person name="Steindorff A."/>
            <person name="Ohm R."/>
            <person name="Martin F."/>
            <person name="Silar P."/>
            <person name="Natvig D."/>
            <person name="Lalanne C."/>
            <person name="Gautier V."/>
            <person name="Ament-Velasquez S.L."/>
            <person name="Kruys A."/>
            <person name="Hutchinson M.I."/>
            <person name="Powell A.J."/>
            <person name="Barry K."/>
            <person name="Miller A.N."/>
            <person name="Grigoriev I.V."/>
            <person name="Debuchy R."/>
            <person name="Gladieux P."/>
            <person name="Thoren M.H."/>
            <person name="Johannesson H."/>
        </authorList>
    </citation>
    <scope>NUCLEOTIDE SEQUENCE</scope>
    <source>
        <strain evidence="1">PSN4</strain>
    </source>
</reference>
<proteinExistence type="predicted"/>
<dbReference type="AlphaFoldDB" id="A0AAJ0B127"/>
<accession>A0AAJ0B127</accession>
<dbReference type="EMBL" id="MU839852">
    <property type="protein sequence ID" value="KAK1749738.1"/>
    <property type="molecule type" value="Genomic_DNA"/>
</dbReference>
<name>A0AAJ0B127_9PEZI</name>
<organism evidence="1 2">
    <name type="scientific">Echria macrotheca</name>
    <dbReference type="NCBI Taxonomy" id="438768"/>
    <lineage>
        <taxon>Eukaryota</taxon>
        <taxon>Fungi</taxon>
        <taxon>Dikarya</taxon>
        <taxon>Ascomycota</taxon>
        <taxon>Pezizomycotina</taxon>
        <taxon>Sordariomycetes</taxon>
        <taxon>Sordariomycetidae</taxon>
        <taxon>Sordariales</taxon>
        <taxon>Schizotheciaceae</taxon>
        <taxon>Echria</taxon>
    </lineage>
</organism>
<comment type="caution">
    <text evidence="1">The sequence shown here is derived from an EMBL/GenBank/DDBJ whole genome shotgun (WGS) entry which is preliminary data.</text>
</comment>
<evidence type="ECO:0000313" key="1">
    <source>
        <dbReference type="EMBL" id="KAK1749738.1"/>
    </source>
</evidence>
<dbReference type="Proteomes" id="UP001239445">
    <property type="component" value="Unassembled WGS sequence"/>
</dbReference>